<proteinExistence type="predicted"/>
<dbReference type="EMBL" id="GBXM01074963">
    <property type="protein sequence ID" value="JAH33614.1"/>
    <property type="molecule type" value="Transcribed_RNA"/>
</dbReference>
<reference evidence="1" key="2">
    <citation type="journal article" date="2015" name="Fish Shellfish Immunol.">
        <title>Early steps in the European eel (Anguilla anguilla)-Vibrio vulnificus interaction in the gills: Role of the RtxA13 toxin.</title>
        <authorList>
            <person name="Callol A."/>
            <person name="Pajuelo D."/>
            <person name="Ebbesson L."/>
            <person name="Teles M."/>
            <person name="MacKenzie S."/>
            <person name="Amaro C."/>
        </authorList>
    </citation>
    <scope>NUCLEOTIDE SEQUENCE</scope>
</reference>
<organism evidence="1">
    <name type="scientific">Anguilla anguilla</name>
    <name type="common">European freshwater eel</name>
    <name type="synonym">Muraena anguilla</name>
    <dbReference type="NCBI Taxonomy" id="7936"/>
    <lineage>
        <taxon>Eukaryota</taxon>
        <taxon>Metazoa</taxon>
        <taxon>Chordata</taxon>
        <taxon>Craniata</taxon>
        <taxon>Vertebrata</taxon>
        <taxon>Euteleostomi</taxon>
        <taxon>Actinopterygii</taxon>
        <taxon>Neopterygii</taxon>
        <taxon>Teleostei</taxon>
        <taxon>Anguilliformes</taxon>
        <taxon>Anguillidae</taxon>
        <taxon>Anguilla</taxon>
    </lineage>
</organism>
<dbReference type="AlphaFoldDB" id="A0A0E9QZE1"/>
<sequence>MFYKLSHFFMAQVDEWHVCLLGLKVFMSENA</sequence>
<reference evidence="1" key="1">
    <citation type="submission" date="2014-11" db="EMBL/GenBank/DDBJ databases">
        <authorList>
            <person name="Amaro Gonzalez C."/>
        </authorList>
    </citation>
    <scope>NUCLEOTIDE SEQUENCE</scope>
</reference>
<evidence type="ECO:0000313" key="1">
    <source>
        <dbReference type="EMBL" id="JAH22281.1"/>
    </source>
</evidence>
<accession>A0A0E9QZE1</accession>
<dbReference type="EMBL" id="GBXM01086296">
    <property type="protein sequence ID" value="JAH22281.1"/>
    <property type="molecule type" value="Transcribed_RNA"/>
</dbReference>
<protein>
    <submittedName>
        <fullName evidence="1">Uncharacterized protein</fullName>
    </submittedName>
</protein>
<name>A0A0E9QZE1_ANGAN</name>